<dbReference type="RefSeq" id="WP_179205526.1">
    <property type="nucleotide sequence ID" value="NZ_NIBL01000001.1"/>
</dbReference>
<evidence type="ECO:0000313" key="2">
    <source>
        <dbReference type="EMBL" id="OUZ18870.1"/>
    </source>
</evidence>
<organism evidence="2 3">
    <name type="scientific">Enterococcus cecorum</name>
    <dbReference type="NCBI Taxonomy" id="44008"/>
    <lineage>
        <taxon>Bacteria</taxon>
        <taxon>Bacillati</taxon>
        <taxon>Bacillota</taxon>
        <taxon>Bacilli</taxon>
        <taxon>Lactobacillales</taxon>
        <taxon>Enterococcaceae</taxon>
        <taxon>Enterococcus</taxon>
    </lineage>
</organism>
<sequence>VIKEYVIYALYCILGIISYFILNKIALWHYDVQQVSHASNLVHWNTLSIKDGVNTLLRSIYHFFFLPGRASGLLFYNISDTLCLIMVLYGIISVAMKNSKLLIHAILASFLLILSGLGIVFATTSFDLARIMVPHLPFMIAIGIFWGFTFIDFRVIKVFTVFILSLIIFIQVRDSSDLVVAEKMTYQEDYIKMVEIDMSIKNLQLDDPDSKKVIITGFSPSRNKFVKGYSIELIGVSMLHFGYFDDSNIHSYYLCENTLDIMSLYGMNYQKPTLEEYQKALKLHPELLTSSKSLSVFNEGDYIFVHIK</sequence>
<feature type="non-terminal residue" evidence="2">
    <location>
        <position position="1"/>
    </location>
</feature>
<accession>A0A200I3F3</accession>
<feature type="transmembrane region" description="Helical" evidence="1">
    <location>
        <begin position="155"/>
        <end position="172"/>
    </location>
</feature>
<name>A0A200I3F3_9ENTE</name>
<dbReference type="Proteomes" id="UP000196503">
    <property type="component" value="Unassembled WGS sequence"/>
</dbReference>
<feature type="transmembrane region" description="Helical" evidence="1">
    <location>
        <begin position="101"/>
        <end position="122"/>
    </location>
</feature>
<evidence type="ECO:0000313" key="3">
    <source>
        <dbReference type="Proteomes" id="UP000196503"/>
    </source>
</evidence>
<feature type="transmembrane region" description="Helical" evidence="1">
    <location>
        <begin position="73"/>
        <end position="94"/>
    </location>
</feature>
<dbReference type="AlphaFoldDB" id="A0A200I3F3"/>
<reference evidence="2 3" key="1">
    <citation type="submission" date="2017-05" db="EMBL/GenBank/DDBJ databases">
        <title>The Genome Sequence of Enterococcus faecium 2D5_DIV0622.</title>
        <authorList>
            <consortium name="The Broad Institute Genomics Platform"/>
            <consortium name="The Broad Institute Genomic Center for Infectious Diseases"/>
            <person name="Earl A."/>
            <person name="Manson A."/>
            <person name="Schwartman J."/>
            <person name="Gilmore M."/>
            <person name="Abouelleil A."/>
            <person name="Cao P."/>
            <person name="Chapman S."/>
            <person name="Cusick C."/>
            <person name="Shea T."/>
            <person name="Young S."/>
            <person name="Neafsey D."/>
            <person name="Nusbaum C."/>
            <person name="Birren B."/>
        </authorList>
    </citation>
    <scope>NUCLEOTIDE SEQUENCE [LARGE SCALE GENOMIC DNA]</scope>
    <source>
        <strain evidence="2 3">2D5_DIV0622</strain>
    </source>
</reference>
<protein>
    <submittedName>
        <fullName evidence="2">Uncharacterized protein</fullName>
    </submittedName>
</protein>
<keyword evidence="1" id="KW-0472">Membrane</keyword>
<proteinExistence type="predicted"/>
<feature type="transmembrane region" description="Helical" evidence="1">
    <location>
        <begin position="5"/>
        <end position="22"/>
    </location>
</feature>
<keyword evidence="1" id="KW-0812">Transmembrane</keyword>
<gene>
    <name evidence="2" type="ORF">A5869_000518</name>
</gene>
<dbReference type="EMBL" id="NIBL01000001">
    <property type="protein sequence ID" value="OUZ18870.1"/>
    <property type="molecule type" value="Genomic_DNA"/>
</dbReference>
<feature type="transmembrane region" description="Helical" evidence="1">
    <location>
        <begin position="128"/>
        <end position="148"/>
    </location>
</feature>
<evidence type="ECO:0000256" key="1">
    <source>
        <dbReference type="SAM" id="Phobius"/>
    </source>
</evidence>
<keyword evidence="1" id="KW-1133">Transmembrane helix</keyword>
<comment type="caution">
    <text evidence="2">The sequence shown here is derived from an EMBL/GenBank/DDBJ whole genome shotgun (WGS) entry which is preliminary data.</text>
</comment>